<dbReference type="InterPro" id="IPR038987">
    <property type="entry name" value="MoeA-like"/>
</dbReference>
<dbReference type="SUPFAM" id="SSF63882">
    <property type="entry name" value="MoeA N-terminal region -like"/>
    <property type="match status" value="1"/>
</dbReference>
<dbReference type="SUPFAM" id="SSF53218">
    <property type="entry name" value="Molybdenum cofactor biosynthesis proteins"/>
    <property type="match status" value="1"/>
</dbReference>
<dbReference type="GO" id="GO:0061599">
    <property type="term" value="F:molybdopterin molybdotransferase activity"/>
    <property type="evidence" value="ECO:0007669"/>
    <property type="project" value="UniProtKB-UniRule"/>
</dbReference>
<dbReference type="NCBIfam" id="NF045515">
    <property type="entry name" value="Glp_gephyrin"/>
    <property type="match status" value="1"/>
</dbReference>
<dbReference type="SUPFAM" id="SSF63867">
    <property type="entry name" value="MoeA C-terminal domain-like"/>
    <property type="match status" value="1"/>
</dbReference>
<evidence type="ECO:0000259" key="7">
    <source>
        <dbReference type="SMART" id="SM00852"/>
    </source>
</evidence>
<comment type="pathway">
    <text evidence="2 6">Cofactor biosynthesis; molybdopterin biosynthesis.</text>
</comment>
<protein>
    <recommendedName>
        <fullName evidence="6">Molybdopterin molybdenumtransferase</fullName>
        <ecNumber evidence="6">2.10.1.1</ecNumber>
    </recommendedName>
</protein>
<comment type="cofactor">
    <cofactor evidence="6">
        <name>Mg(2+)</name>
        <dbReference type="ChEBI" id="CHEBI:18420"/>
    </cofactor>
</comment>
<dbReference type="Pfam" id="PF00994">
    <property type="entry name" value="MoCF_biosynth"/>
    <property type="match status" value="1"/>
</dbReference>
<feature type="domain" description="MoaB/Mog" evidence="7">
    <location>
        <begin position="190"/>
        <end position="335"/>
    </location>
</feature>
<evidence type="ECO:0000256" key="5">
    <source>
        <dbReference type="ARBA" id="ARBA00047317"/>
    </source>
</evidence>
<proteinExistence type="inferred from homology"/>
<dbReference type="Gene3D" id="3.40.980.10">
    <property type="entry name" value="MoaB/Mog-like domain"/>
    <property type="match status" value="1"/>
</dbReference>
<dbReference type="Pfam" id="PF03454">
    <property type="entry name" value="MoeA_C"/>
    <property type="match status" value="1"/>
</dbReference>
<gene>
    <name evidence="8" type="ORF">JW984_02025</name>
</gene>
<dbReference type="GO" id="GO:0046872">
    <property type="term" value="F:metal ion binding"/>
    <property type="evidence" value="ECO:0007669"/>
    <property type="project" value="UniProtKB-UniRule"/>
</dbReference>
<evidence type="ECO:0000256" key="3">
    <source>
        <dbReference type="ARBA" id="ARBA00010763"/>
    </source>
</evidence>
<dbReference type="Gene3D" id="2.40.340.10">
    <property type="entry name" value="MoeA, C-terminal, domain IV"/>
    <property type="match status" value="1"/>
</dbReference>
<sequence>MRKSFLKLITPEEFRKVLMDFEGRTDTETVYTTDALGRVPVSDILSPVDLPDFRRSIVDGYGVVSKDTHGASSSIPCYLKLIGEIAVGPAQEGQVLKISPGEAVRVVTGGMVPEGADGVVMVEYTDLVDDTTLEVRRGVSHLENIVLIGEDLKKGDLVVRGGVHLRYFDIGALTGVGITKIDVFNKPRVSVFSTGGEVVEPAEIPKPGQIRDVNKYALAAGVSEAGGIPVIMENVGDDPSSLKEALKKGRETSDMVILSGGSSVGNMDFTLSAIDEIAKSRGSDSPGVLVHGVSIRPGKPTIYGIVDNTPVFGLAGHPVGALIVFLLFVAPMIKLIGGTADPSCKSQIVEARIDRSLSGAPGRDYYVPVRLVPSADGALPTATPLLGKSGMISILTGSTGLICIPSMKEGILKGDTVSVSPL</sequence>
<keyword evidence="6" id="KW-0460">Magnesium</keyword>
<evidence type="ECO:0000313" key="8">
    <source>
        <dbReference type="EMBL" id="MBN1571955.1"/>
    </source>
</evidence>
<evidence type="ECO:0000313" key="9">
    <source>
        <dbReference type="Proteomes" id="UP000809273"/>
    </source>
</evidence>
<dbReference type="AlphaFoldDB" id="A0A9D8PNJ4"/>
<dbReference type="Gene3D" id="3.90.105.10">
    <property type="entry name" value="Molybdopterin biosynthesis moea protein, domain 2"/>
    <property type="match status" value="1"/>
</dbReference>
<dbReference type="InterPro" id="IPR001453">
    <property type="entry name" value="MoaB/Mog_dom"/>
</dbReference>
<keyword evidence="4 6" id="KW-0501">Molybdenum cofactor biosynthesis</keyword>
<comment type="catalytic activity">
    <reaction evidence="5">
        <text>adenylyl-molybdopterin + molybdate = Mo-molybdopterin + AMP + H(+)</text>
        <dbReference type="Rhea" id="RHEA:35047"/>
        <dbReference type="ChEBI" id="CHEBI:15378"/>
        <dbReference type="ChEBI" id="CHEBI:36264"/>
        <dbReference type="ChEBI" id="CHEBI:62727"/>
        <dbReference type="ChEBI" id="CHEBI:71302"/>
        <dbReference type="ChEBI" id="CHEBI:456215"/>
        <dbReference type="EC" id="2.10.1.1"/>
    </reaction>
</comment>
<dbReference type="GO" id="GO:0006777">
    <property type="term" value="P:Mo-molybdopterin cofactor biosynthetic process"/>
    <property type="evidence" value="ECO:0007669"/>
    <property type="project" value="UniProtKB-UniRule"/>
</dbReference>
<evidence type="ECO:0000256" key="4">
    <source>
        <dbReference type="ARBA" id="ARBA00023150"/>
    </source>
</evidence>
<dbReference type="InterPro" id="IPR005111">
    <property type="entry name" value="MoeA_C_domain_IV"/>
</dbReference>
<keyword evidence="6" id="KW-0500">Molybdenum</keyword>
<name>A0A9D8PNJ4_9DELT</name>
<reference evidence="8" key="2">
    <citation type="submission" date="2021-01" db="EMBL/GenBank/DDBJ databases">
        <authorList>
            <person name="Hahn C.R."/>
            <person name="Youssef N.H."/>
            <person name="Elshahed M."/>
        </authorList>
    </citation>
    <scope>NUCLEOTIDE SEQUENCE</scope>
    <source>
        <strain evidence="8">Zod_Metabat.24</strain>
    </source>
</reference>
<comment type="caution">
    <text evidence="8">The sequence shown here is derived from an EMBL/GenBank/DDBJ whole genome shotgun (WGS) entry which is preliminary data.</text>
</comment>
<comment type="function">
    <text evidence="1 6">Catalyzes the insertion of molybdate into adenylated molybdopterin with the concomitant release of AMP.</text>
</comment>
<dbReference type="InterPro" id="IPR036688">
    <property type="entry name" value="MoeA_C_domain_IV_sf"/>
</dbReference>
<dbReference type="PANTHER" id="PTHR10192:SF5">
    <property type="entry name" value="GEPHYRIN"/>
    <property type="match status" value="1"/>
</dbReference>
<dbReference type="InterPro" id="IPR036425">
    <property type="entry name" value="MoaB/Mog-like_dom_sf"/>
</dbReference>
<keyword evidence="6" id="KW-0479">Metal-binding</keyword>
<dbReference type="Gene3D" id="2.170.190.11">
    <property type="entry name" value="Molybdopterin biosynthesis moea protein, domain 3"/>
    <property type="match status" value="1"/>
</dbReference>
<evidence type="ECO:0000256" key="2">
    <source>
        <dbReference type="ARBA" id="ARBA00005046"/>
    </source>
</evidence>
<dbReference type="Pfam" id="PF03453">
    <property type="entry name" value="MoeA_N"/>
    <property type="match status" value="1"/>
</dbReference>
<dbReference type="EMBL" id="JAFGIX010000009">
    <property type="protein sequence ID" value="MBN1571955.1"/>
    <property type="molecule type" value="Genomic_DNA"/>
</dbReference>
<dbReference type="SMART" id="SM00852">
    <property type="entry name" value="MoCF_biosynth"/>
    <property type="match status" value="1"/>
</dbReference>
<dbReference type="GO" id="GO:0005829">
    <property type="term" value="C:cytosol"/>
    <property type="evidence" value="ECO:0007669"/>
    <property type="project" value="TreeGrafter"/>
</dbReference>
<keyword evidence="6" id="KW-0808">Transferase</keyword>
<dbReference type="EC" id="2.10.1.1" evidence="6"/>
<dbReference type="PANTHER" id="PTHR10192">
    <property type="entry name" value="MOLYBDOPTERIN BIOSYNTHESIS PROTEIN"/>
    <property type="match status" value="1"/>
</dbReference>
<dbReference type="NCBIfam" id="TIGR00177">
    <property type="entry name" value="molyb_syn"/>
    <property type="match status" value="1"/>
</dbReference>
<comment type="similarity">
    <text evidence="3 6">Belongs to the MoeA family.</text>
</comment>
<dbReference type="InterPro" id="IPR036135">
    <property type="entry name" value="MoeA_linker/N_sf"/>
</dbReference>
<dbReference type="CDD" id="cd00887">
    <property type="entry name" value="MoeA"/>
    <property type="match status" value="1"/>
</dbReference>
<dbReference type="Proteomes" id="UP000809273">
    <property type="component" value="Unassembled WGS sequence"/>
</dbReference>
<dbReference type="InterPro" id="IPR005110">
    <property type="entry name" value="MoeA_linker/N"/>
</dbReference>
<reference evidence="8" key="1">
    <citation type="journal article" date="2021" name="Environ. Microbiol.">
        <title>Genomic characterization of three novel Desulfobacterota classes expand the metabolic and phylogenetic diversity of the phylum.</title>
        <authorList>
            <person name="Murphy C.L."/>
            <person name="Biggerstaff J."/>
            <person name="Eichhorn A."/>
            <person name="Ewing E."/>
            <person name="Shahan R."/>
            <person name="Soriano D."/>
            <person name="Stewart S."/>
            <person name="VanMol K."/>
            <person name="Walker R."/>
            <person name="Walters P."/>
            <person name="Elshahed M.S."/>
            <person name="Youssef N.H."/>
        </authorList>
    </citation>
    <scope>NUCLEOTIDE SEQUENCE</scope>
    <source>
        <strain evidence="8">Zod_Metabat.24</strain>
    </source>
</reference>
<organism evidence="8 9">
    <name type="scientific">Candidatus Zymogenus saltonus</name>
    <dbReference type="NCBI Taxonomy" id="2844893"/>
    <lineage>
        <taxon>Bacteria</taxon>
        <taxon>Deltaproteobacteria</taxon>
        <taxon>Candidatus Zymogenia</taxon>
        <taxon>Candidatus Zymogeniales</taxon>
        <taxon>Candidatus Zymogenaceae</taxon>
        <taxon>Candidatus Zymogenus</taxon>
    </lineage>
</organism>
<evidence type="ECO:0000256" key="6">
    <source>
        <dbReference type="RuleBase" id="RU365090"/>
    </source>
</evidence>
<accession>A0A9D8PNJ4</accession>
<evidence type="ECO:0000256" key="1">
    <source>
        <dbReference type="ARBA" id="ARBA00002901"/>
    </source>
</evidence>